<reference evidence="2" key="1">
    <citation type="submission" date="2019-06" db="EMBL/GenBank/DDBJ databases">
        <authorList>
            <person name="Zheng W."/>
        </authorList>
    </citation>
    <scope>NUCLEOTIDE SEQUENCE</scope>
    <source>
        <strain evidence="2">QDHG01</strain>
    </source>
</reference>
<keyword evidence="3" id="KW-1185">Reference proteome</keyword>
<proteinExistence type="predicted"/>
<dbReference type="AlphaFoldDB" id="A0A8J8NNB8"/>
<dbReference type="EMBL" id="RRYP01012215">
    <property type="protein sequence ID" value="TNV77260.1"/>
    <property type="molecule type" value="Genomic_DNA"/>
</dbReference>
<evidence type="ECO:0000259" key="1">
    <source>
        <dbReference type="PROSITE" id="PS51391"/>
    </source>
</evidence>
<dbReference type="InterPro" id="IPR008942">
    <property type="entry name" value="ENTH_VHS"/>
</dbReference>
<dbReference type="Pfam" id="PF04818">
    <property type="entry name" value="CID"/>
    <property type="match status" value="1"/>
</dbReference>
<dbReference type="PROSITE" id="PS51391">
    <property type="entry name" value="CID"/>
    <property type="match status" value="1"/>
</dbReference>
<accession>A0A8J8NNB8</accession>
<dbReference type="InterPro" id="IPR006569">
    <property type="entry name" value="CID_dom"/>
</dbReference>
<sequence length="351" mass="39990">MEYQQQEAWGGGYNQQQSVMPGPEEYKMQMLDELDERMRRLEASHGSITETGDLLMVILTKDPSLVPFIVSLWSRLLVRSQRTRKVAYVYLLNDILQKSILQQNASKHYLKAFEGLIENSLESLFAKQLSSEKDKSIKVDIVRVVNVWISRQLYAESTIIDLVGLKTKLMKIAKITEEDVNPQLVSEKANNQQKSAEAGNPEVDQIIASSSRTQHILTPEMLPYGLDEIDARPYLEMAAYMSQLDEMRTKVAIQQAQIDAFLENPDAIPDGGETPVGSKSEILTTMMKDFKISRETYQMYSMIFLEKYGQKHIIKVDQSLLQEVLTAGKIDDYIVKVQAKQVHEVSSLQFD</sequence>
<gene>
    <name evidence="2" type="ORF">FGO68_gene5552</name>
</gene>
<name>A0A8J8NNB8_HALGN</name>
<feature type="domain" description="CID" evidence="1">
    <location>
        <begin position="19"/>
        <end position="170"/>
    </location>
</feature>
<dbReference type="OrthoDB" id="10069473at2759"/>
<dbReference type="Gene3D" id="1.25.40.90">
    <property type="match status" value="1"/>
</dbReference>
<evidence type="ECO:0000313" key="2">
    <source>
        <dbReference type="EMBL" id="TNV77260.1"/>
    </source>
</evidence>
<dbReference type="SUPFAM" id="SSF48464">
    <property type="entry name" value="ENTH/VHS domain"/>
    <property type="match status" value="1"/>
</dbReference>
<dbReference type="SMART" id="SM00582">
    <property type="entry name" value="RPR"/>
    <property type="match status" value="1"/>
</dbReference>
<dbReference type="Proteomes" id="UP000785679">
    <property type="component" value="Unassembled WGS sequence"/>
</dbReference>
<evidence type="ECO:0000313" key="3">
    <source>
        <dbReference type="Proteomes" id="UP000785679"/>
    </source>
</evidence>
<protein>
    <recommendedName>
        <fullName evidence="1">CID domain-containing protein</fullName>
    </recommendedName>
</protein>
<comment type="caution">
    <text evidence="2">The sequence shown here is derived from an EMBL/GenBank/DDBJ whole genome shotgun (WGS) entry which is preliminary data.</text>
</comment>
<organism evidence="2 3">
    <name type="scientific">Halteria grandinella</name>
    <dbReference type="NCBI Taxonomy" id="5974"/>
    <lineage>
        <taxon>Eukaryota</taxon>
        <taxon>Sar</taxon>
        <taxon>Alveolata</taxon>
        <taxon>Ciliophora</taxon>
        <taxon>Intramacronucleata</taxon>
        <taxon>Spirotrichea</taxon>
        <taxon>Stichotrichia</taxon>
        <taxon>Sporadotrichida</taxon>
        <taxon>Halteriidae</taxon>
        <taxon>Halteria</taxon>
    </lineage>
</organism>